<dbReference type="SMART" id="SM00244">
    <property type="entry name" value="PHB"/>
    <property type="match status" value="1"/>
</dbReference>
<evidence type="ECO:0000256" key="6">
    <source>
        <dbReference type="PIRNR" id="PIRNR005651"/>
    </source>
</evidence>
<evidence type="ECO:0000256" key="2">
    <source>
        <dbReference type="ARBA" id="ARBA00007862"/>
    </source>
</evidence>
<evidence type="ECO:0000256" key="1">
    <source>
        <dbReference type="ARBA" id="ARBA00004167"/>
    </source>
</evidence>
<keyword evidence="5" id="KW-0472">Membrane</keyword>
<gene>
    <name evidence="8" type="primary">hflC</name>
    <name evidence="8" type="ORF">ACFFHW_15360</name>
</gene>
<dbReference type="GO" id="GO:0008233">
    <property type="term" value="F:peptidase activity"/>
    <property type="evidence" value="ECO:0007669"/>
    <property type="project" value="UniProtKB-KW"/>
</dbReference>
<keyword evidence="8" id="KW-0378">Hydrolase</keyword>
<evidence type="ECO:0000256" key="5">
    <source>
        <dbReference type="ARBA" id="ARBA00023136"/>
    </source>
</evidence>
<evidence type="ECO:0000313" key="8">
    <source>
        <dbReference type="EMBL" id="MFC0269346.1"/>
    </source>
</evidence>
<comment type="similarity">
    <text evidence="2 6">Belongs to the band 7/mec-2 family. HflC subfamily.</text>
</comment>
<dbReference type="CDD" id="cd03405">
    <property type="entry name" value="SPFH_HflC"/>
    <property type="match status" value="1"/>
</dbReference>
<dbReference type="InterPro" id="IPR036013">
    <property type="entry name" value="Band_7/SPFH_dom_sf"/>
</dbReference>
<dbReference type="Proteomes" id="UP001589814">
    <property type="component" value="Unassembled WGS sequence"/>
</dbReference>
<keyword evidence="4" id="KW-1133">Transmembrane helix</keyword>
<dbReference type="RefSeq" id="WP_019953108.1">
    <property type="nucleotide sequence ID" value="NZ_JBHLVX010000057.1"/>
</dbReference>
<dbReference type="InterPro" id="IPR001107">
    <property type="entry name" value="Band_7"/>
</dbReference>
<evidence type="ECO:0000313" key="9">
    <source>
        <dbReference type="Proteomes" id="UP001589814"/>
    </source>
</evidence>
<evidence type="ECO:0000259" key="7">
    <source>
        <dbReference type="SMART" id="SM00244"/>
    </source>
</evidence>
<accession>A0ABV6G7F9</accession>
<comment type="subcellular location">
    <subcellularLocation>
        <location evidence="1">Membrane</location>
        <topology evidence="1">Single-pass membrane protein</topology>
    </subcellularLocation>
</comment>
<dbReference type="GO" id="GO:0006508">
    <property type="term" value="P:proteolysis"/>
    <property type="evidence" value="ECO:0007669"/>
    <property type="project" value="UniProtKB-KW"/>
</dbReference>
<dbReference type="SUPFAM" id="SSF117892">
    <property type="entry name" value="Band 7/SPFH domain"/>
    <property type="match status" value="1"/>
</dbReference>
<dbReference type="PANTHER" id="PTHR42911">
    <property type="entry name" value="MODULATOR OF FTSH PROTEASE HFLC"/>
    <property type="match status" value="1"/>
</dbReference>
<dbReference type="PANTHER" id="PTHR42911:SF1">
    <property type="entry name" value="MODULATOR OF FTSH PROTEASE HFLC"/>
    <property type="match status" value="1"/>
</dbReference>
<dbReference type="NCBIfam" id="TIGR01932">
    <property type="entry name" value="hflC"/>
    <property type="match status" value="1"/>
</dbReference>
<proteinExistence type="inferred from homology"/>
<dbReference type="InterPro" id="IPR010200">
    <property type="entry name" value="HflC"/>
</dbReference>
<protein>
    <recommendedName>
        <fullName evidence="6">Protein HflC</fullName>
    </recommendedName>
</protein>
<organism evidence="8 9">
    <name type="scientific">Kushneria aurantia</name>
    <dbReference type="NCBI Taxonomy" id="504092"/>
    <lineage>
        <taxon>Bacteria</taxon>
        <taxon>Pseudomonadati</taxon>
        <taxon>Pseudomonadota</taxon>
        <taxon>Gammaproteobacteria</taxon>
        <taxon>Oceanospirillales</taxon>
        <taxon>Halomonadaceae</taxon>
        <taxon>Kushneria</taxon>
    </lineage>
</organism>
<evidence type="ECO:0000256" key="3">
    <source>
        <dbReference type="ARBA" id="ARBA00022692"/>
    </source>
</evidence>
<comment type="function">
    <text evidence="6">HflC and HflK could regulate a protease.</text>
</comment>
<keyword evidence="8" id="KW-0645">Protease</keyword>
<comment type="caution">
    <text evidence="8">The sequence shown here is derived from an EMBL/GenBank/DDBJ whole genome shotgun (WGS) entry which is preliminary data.</text>
</comment>
<keyword evidence="9" id="KW-1185">Reference proteome</keyword>
<reference evidence="8 9" key="1">
    <citation type="submission" date="2024-09" db="EMBL/GenBank/DDBJ databases">
        <authorList>
            <person name="Sun Q."/>
            <person name="Mori K."/>
        </authorList>
    </citation>
    <scope>NUCLEOTIDE SEQUENCE [LARGE SCALE GENOMIC DNA]</scope>
    <source>
        <strain evidence="8 9">CCM 7415</strain>
    </source>
</reference>
<dbReference type="PIRSF" id="PIRSF005651">
    <property type="entry name" value="HflC"/>
    <property type="match status" value="1"/>
</dbReference>
<sequence>MFNNRALVMVIVLGLLAWLASASFYIVNETERGIKLRFGEIIENNIQPGLHFKWPLLNTVRIFDTRVLSLDSNATRYLTSDSKAVIVDSFVMWQIDDPARFYEATRGVEQAAERLIAPRTDEALRNTFGQTTMTQIVRERPAAQSDNQQVVEQVQQADTEVATERDELMVDPIAQLDKAMRRELGVRILDIRVKRIELPQEVTQTVYERMRSEREQAARGYRAEGTRRAEEIRADADRQREEILASGRQIAQTTRGEGDAAAASIYAGAYQQNVDFFEFYRAMQAYRDSFKGDGDLMVLSPESNRFFERFVTPEGQGTP</sequence>
<dbReference type="Pfam" id="PF01145">
    <property type="entry name" value="Band_7"/>
    <property type="match status" value="1"/>
</dbReference>
<dbReference type="Gene3D" id="3.30.479.30">
    <property type="entry name" value="Band 7 domain"/>
    <property type="match status" value="1"/>
</dbReference>
<evidence type="ECO:0000256" key="4">
    <source>
        <dbReference type="ARBA" id="ARBA00022989"/>
    </source>
</evidence>
<feature type="domain" description="Band 7" evidence="7">
    <location>
        <begin position="22"/>
        <end position="210"/>
    </location>
</feature>
<dbReference type="EMBL" id="JBHLVX010000057">
    <property type="protein sequence ID" value="MFC0269346.1"/>
    <property type="molecule type" value="Genomic_DNA"/>
</dbReference>
<keyword evidence="3" id="KW-0812">Transmembrane</keyword>
<name>A0ABV6G7F9_9GAMM</name>